<dbReference type="EMBL" id="JANBUL010000055">
    <property type="protein sequence ID" value="KAJ2783067.1"/>
    <property type="molecule type" value="Genomic_DNA"/>
</dbReference>
<comment type="caution">
    <text evidence="1">The sequence shown here is derived from an EMBL/GenBank/DDBJ whole genome shotgun (WGS) entry which is preliminary data.</text>
</comment>
<reference evidence="1" key="1">
    <citation type="submission" date="2022-07" db="EMBL/GenBank/DDBJ databases">
        <title>Phylogenomic reconstructions and comparative analyses of Kickxellomycotina fungi.</title>
        <authorList>
            <person name="Reynolds N.K."/>
            <person name="Stajich J.E."/>
            <person name="Barry K."/>
            <person name="Grigoriev I.V."/>
            <person name="Crous P."/>
            <person name="Smith M.E."/>
        </authorList>
    </citation>
    <scope>NUCLEOTIDE SEQUENCE</scope>
    <source>
        <strain evidence="1">NBRC 105414</strain>
    </source>
</reference>
<dbReference type="AlphaFoldDB" id="A0A9W8HEC5"/>
<gene>
    <name evidence="1" type="ORF">H4R18_001888</name>
</gene>
<name>A0A9W8HEC5_9FUNG</name>
<evidence type="ECO:0000313" key="1">
    <source>
        <dbReference type="EMBL" id="KAJ2783067.1"/>
    </source>
</evidence>
<evidence type="ECO:0000313" key="2">
    <source>
        <dbReference type="Proteomes" id="UP001140217"/>
    </source>
</evidence>
<keyword evidence="2" id="KW-1185">Reference proteome</keyword>
<proteinExistence type="predicted"/>
<dbReference type="Proteomes" id="UP001140217">
    <property type="component" value="Unassembled WGS sequence"/>
</dbReference>
<protein>
    <submittedName>
        <fullName evidence="1">Uncharacterized protein</fullName>
    </submittedName>
</protein>
<organism evidence="1 2">
    <name type="scientific">Coemansia javaensis</name>
    <dbReference type="NCBI Taxonomy" id="2761396"/>
    <lineage>
        <taxon>Eukaryota</taxon>
        <taxon>Fungi</taxon>
        <taxon>Fungi incertae sedis</taxon>
        <taxon>Zoopagomycota</taxon>
        <taxon>Kickxellomycotina</taxon>
        <taxon>Kickxellomycetes</taxon>
        <taxon>Kickxellales</taxon>
        <taxon>Kickxellaceae</taxon>
        <taxon>Coemansia</taxon>
    </lineage>
</organism>
<dbReference type="OrthoDB" id="5541851at2759"/>
<sequence>MVAVLGGCAGALTDGQKTTAEDIAARLGASTPRSAKETRLLKLLAVTLNDRTALEAMLTDPDSAAYKEGLISLAQAVKIYSWLGRDDNAFLYAMQSVADRLRTLLT</sequence>
<accession>A0A9W8HEC5</accession>